<gene>
    <name evidence="2" type="ORF">ACFQZX_06025</name>
</gene>
<feature type="transmembrane region" description="Helical" evidence="1">
    <location>
        <begin position="20"/>
        <end position="36"/>
    </location>
</feature>
<keyword evidence="3" id="KW-1185">Reference proteome</keyword>
<dbReference type="RefSeq" id="WP_377112564.1">
    <property type="nucleotide sequence ID" value="NZ_JBHTHZ010000003.1"/>
</dbReference>
<keyword evidence="1" id="KW-0472">Membrane</keyword>
<accession>A0ABW3AQ28</accession>
<reference evidence="3" key="1">
    <citation type="journal article" date="2019" name="Int. J. Syst. Evol. Microbiol.">
        <title>The Global Catalogue of Microorganisms (GCM) 10K type strain sequencing project: providing services to taxonomists for standard genome sequencing and annotation.</title>
        <authorList>
            <consortium name="The Broad Institute Genomics Platform"/>
            <consortium name="The Broad Institute Genome Sequencing Center for Infectious Disease"/>
            <person name="Wu L."/>
            <person name="Ma J."/>
        </authorList>
    </citation>
    <scope>NUCLEOTIDE SEQUENCE [LARGE SCALE GENOMIC DNA]</scope>
    <source>
        <strain evidence="3">CCUG 61484</strain>
    </source>
</reference>
<proteinExistence type="predicted"/>
<keyword evidence="1" id="KW-0812">Transmembrane</keyword>
<dbReference type="EMBL" id="JBHTHZ010000003">
    <property type="protein sequence ID" value="MFD0793166.1"/>
    <property type="molecule type" value="Genomic_DNA"/>
</dbReference>
<dbReference type="Proteomes" id="UP001597010">
    <property type="component" value="Unassembled WGS sequence"/>
</dbReference>
<sequence length="161" mass="18470">MSEKAVFIEKQYLGREWIPITIRLVLAMFCFAAYFFTDERERNGDLLAIVGFVIIIISIIMGFLLHFSTKVINKSILLDGLWSTRRVKIDLNSIVNVEKGTYSRYLFNNPVYNLHTKGTIRFYAAGNDAIHLTDRDGLVYIIGSQHANEFLRAIKSEMSLV</sequence>
<evidence type="ECO:0000256" key="1">
    <source>
        <dbReference type="SAM" id="Phobius"/>
    </source>
</evidence>
<comment type="caution">
    <text evidence="2">The sequence shown here is derived from an EMBL/GenBank/DDBJ whole genome shotgun (WGS) entry which is preliminary data.</text>
</comment>
<organism evidence="2 3">
    <name type="scientific">Mucilaginibacter litoreus</name>
    <dbReference type="NCBI Taxonomy" id="1048221"/>
    <lineage>
        <taxon>Bacteria</taxon>
        <taxon>Pseudomonadati</taxon>
        <taxon>Bacteroidota</taxon>
        <taxon>Sphingobacteriia</taxon>
        <taxon>Sphingobacteriales</taxon>
        <taxon>Sphingobacteriaceae</taxon>
        <taxon>Mucilaginibacter</taxon>
    </lineage>
</organism>
<keyword evidence="1" id="KW-1133">Transmembrane helix</keyword>
<feature type="transmembrane region" description="Helical" evidence="1">
    <location>
        <begin position="48"/>
        <end position="67"/>
    </location>
</feature>
<name>A0ABW3AQ28_9SPHI</name>
<evidence type="ECO:0008006" key="4">
    <source>
        <dbReference type="Google" id="ProtNLM"/>
    </source>
</evidence>
<evidence type="ECO:0000313" key="2">
    <source>
        <dbReference type="EMBL" id="MFD0793166.1"/>
    </source>
</evidence>
<protein>
    <recommendedName>
        <fullName evidence="4">PH domain-containing protein</fullName>
    </recommendedName>
</protein>
<evidence type="ECO:0000313" key="3">
    <source>
        <dbReference type="Proteomes" id="UP001597010"/>
    </source>
</evidence>